<proteinExistence type="predicted"/>
<dbReference type="EMBL" id="BDJK01000006">
    <property type="protein sequence ID" value="GAV21866.1"/>
    <property type="molecule type" value="Genomic_DNA"/>
</dbReference>
<name>A0A1L8CSG4_9THEO</name>
<dbReference type="CDD" id="cd00093">
    <property type="entry name" value="HTH_XRE"/>
    <property type="match status" value="1"/>
</dbReference>
<dbReference type="GO" id="GO:0005829">
    <property type="term" value="C:cytosol"/>
    <property type="evidence" value="ECO:0007669"/>
    <property type="project" value="TreeGrafter"/>
</dbReference>
<dbReference type="InterPro" id="IPR050807">
    <property type="entry name" value="TransReg_Diox_bact_type"/>
</dbReference>
<sequence>MENSFKYDLDLKAIGQRIREERKKLNLSREDFAEILGLSDYYVGQLERGERQMSLSVLIKICNCLHISIEYLVSGRNLYEQPKVQENTLSYNYLPPADKFDSELVNLLHKCSSLELKLITKITKTILPYIK</sequence>
<dbReference type="AlphaFoldDB" id="A0A1L8CSG4"/>
<dbReference type="RefSeq" id="WP_075858308.1">
    <property type="nucleotide sequence ID" value="NZ_BDJK01000006.1"/>
</dbReference>
<dbReference type="SUPFAM" id="SSF47413">
    <property type="entry name" value="lambda repressor-like DNA-binding domains"/>
    <property type="match status" value="1"/>
</dbReference>
<dbReference type="GO" id="GO:0003700">
    <property type="term" value="F:DNA-binding transcription factor activity"/>
    <property type="evidence" value="ECO:0007669"/>
    <property type="project" value="TreeGrafter"/>
</dbReference>
<evidence type="ECO:0000259" key="2">
    <source>
        <dbReference type="PROSITE" id="PS50943"/>
    </source>
</evidence>
<keyword evidence="4" id="KW-1185">Reference proteome</keyword>
<gene>
    <name evidence="3" type="ORF">cpu_03760</name>
</gene>
<dbReference type="Pfam" id="PF01381">
    <property type="entry name" value="HTH_3"/>
    <property type="match status" value="1"/>
</dbReference>
<dbReference type="PANTHER" id="PTHR46797:SF24">
    <property type="entry name" value="DNA-BINDING PHAGE PROTEIN"/>
    <property type="match status" value="1"/>
</dbReference>
<evidence type="ECO:0000256" key="1">
    <source>
        <dbReference type="ARBA" id="ARBA00023125"/>
    </source>
</evidence>
<dbReference type="GO" id="GO:0003677">
    <property type="term" value="F:DNA binding"/>
    <property type="evidence" value="ECO:0007669"/>
    <property type="project" value="UniProtKB-KW"/>
</dbReference>
<dbReference type="PANTHER" id="PTHR46797">
    <property type="entry name" value="HTH-TYPE TRANSCRIPTIONAL REGULATOR"/>
    <property type="match status" value="1"/>
</dbReference>
<comment type="caution">
    <text evidence="3">The sequence shown here is derived from an EMBL/GenBank/DDBJ whole genome shotgun (WGS) entry which is preliminary data.</text>
</comment>
<evidence type="ECO:0000313" key="4">
    <source>
        <dbReference type="Proteomes" id="UP000187485"/>
    </source>
</evidence>
<dbReference type="Proteomes" id="UP000187485">
    <property type="component" value="Unassembled WGS sequence"/>
</dbReference>
<dbReference type="STRING" id="870242.cpu_03760"/>
<dbReference type="Gene3D" id="1.10.260.40">
    <property type="entry name" value="lambda repressor-like DNA-binding domains"/>
    <property type="match status" value="1"/>
</dbReference>
<evidence type="ECO:0000313" key="3">
    <source>
        <dbReference type="EMBL" id="GAV21866.1"/>
    </source>
</evidence>
<accession>A0A1L8CSG4</accession>
<keyword evidence="1" id="KW-0238">DNA-binding</keyword>
<dbReference type="PROSITE" id="PS50943">
    <property type="entry name" value="HTH_CROC1"/>
    <property type="match status" value="1"/>
</dbReference>
<dbReference type="OrthoDB" id="371153at2"/>
<organism evidence="3 4">
    <name type="scientific">Carboxydothermus pertinax</name>
    <dbReference type="NCBI Taxonomy" id="870242"/>
    <lineage>
        <taxon>Bacteria</taxon>
        <taxon>Bacillati</taxon>
        <taxon>Bacillota</taxon>
        <taxon>Clostridia</taxon>
        <taxon>Thermoanaerobacterales</taxon>
        <taxon>Thermoanaerobacteraceae</taxon>
        <taxon>Carboxydothermus</taxon>
    </lineage>
</organism>
<feature type="domain" description="HTH cro/C1-type" evidence="2">
    <location>
        <begin position="18"/>
        <end position="72"/>
    </location>
</feature>
<dbReference type="SMART" id="SM00530">
    <property type="entry name" value="HTH_XRE"/>
    <property type="match status" value="1"/>
</dbReference>
<protein>
    <submittedName>
        <fullName evidence="3">Transcriptional regulator</fullName>
    </submittedName>
</protein>
<dbReference type="InterPro" id="IPR001387">
    <property type="entry name" value="Cro/C1-type_HTH"/>
</dbReference>
<dbReference type="InterPro" id="IPR010982">
    <property type="entry name" value="Lambda_DNA-bd_dom_sf"/>
</dbReference>
<reference evidence="4" key="1">
    <citation type="submission" date="2016-12" db="EMBL/GenBank/DDBJ databases">
        <title>Draft Genome Sequences od Carboxydothermus pertinax and islandicus, Hydrogenogenic Carboxydotrophic Bacteria.</title>
        <authorList>
            <person name="Fukuyama Y."/>
            <person name="Ohmae K."/>
            <person name="Yoneda Y."/>
            <person name="Yoshida T."/>
            <person name="Sako Y."/>
        </authorList>
    </citation>
    <scope>NUCLEOTIDE SEQUENCE [LARGE SCALE GENOMIC DNA]</scope>
    <source>
        <strain evidence="4">Ug1</strain>
    </source>
</reference>